<dbReference type="InterPro" id="IPR040079">
    <property type="entry name" value="Glutathione_S-Trfase"/>
</dbReference>
<dbReference type="Gene3D" id="3.40.30.10">
    <property type="entry name" value="Glutaredoxin"/>
    <property type="match status" value="1"/>
</dbReference>
<gene>
    <name evidence="7" type="ORF">URODEC1_LOCUS23888</name>
</gene>
<dbReference type="InterPro" id="IPR010987">
    <property type="entry name" value="Glutathione-S-Trfase_C-like"/>
</dbReference>
<feature type="domain" description="GST N-terminal" evidence="5">
    <location>
        <begin position="52"/>
        <end position="131"/>
    </location>
</feature>
<dbReference type="EC" id="2.5.1.18" evidence="1"/>
<dbReference type="Proteomes" id="UP001497457">
    <property type="component" value="Chromosome 14rd"/>
</dbReference>
<feature type="region of interest" description="Disordered" evidence="4">
    <location>
        <begin position="1"/>
        <end position="49"/>
    </location>
</feature>
<feature type="domain" description="GST C-terminal" evidence="6">
    <location>
        <begin position="138"/>
        <end position="261"/>
    </location>
</feature>
<dbReference type="PANTHER" id="PTHR11260:SF16">
    <property type="entry name" value="GLUTATHIONE S-TRANSFERASE"/>
    <property type="match status" value="1"/>
</dbReference>
<dbReference type="CDD" id="cd03058">
    <property type="entry name" value="GST_N_Tau"/>
    <property type="match status" value="1"/>
</dbReference>
<comment type="catalytic activity">
    <reaction evidence="3">
        <text>RX + glutathione = an S-substituted glutathione + a halide anion + H(+)</text>
        <dbReference type="Rhea" id="RHEA:16437"/>
        <dbReference type="ChEBI" id="CHEBI:15378"/>
        <dbReference type="ChEBI" id="CHEBI:16042"/>
        <dbReference type="ChEBI" id="CHEBI:17792"/>
        <dbReference type="ChEBI" id="CHEBI:57925"/>
        <dbReference type="ChEBI" id="CHEBI:90779"/>
        <dbReference type="EC" id="2.5.1.18"/>
    </reaction>
</comment>
<dbReference type="FunFam" id="3.40.30.10:FF:000355">
    <property type="entry name" value="Glutathione S-transferase U10"/>
    <property type="match status" value="1"/>
</dbReference>
<accession>A0ABC8XIQ5</accession>
<name>A0ABC8XIQ5_9POAL</name>
<organism evidence="7 8">
    <name type="scientific">Urochloa decumbens</name>
    <dbReference type="NCBI Taxonomy" id="240449"/>
    <lineage>
        <taxon>Eukaryota</taxon>
        <taxon>Viridiplantae</taxon>
        <taxon>Streptophyta</taxon>
        <taxon>Embryophyta</taxon>
        <taxon>Tracheophyta</taxon>
        <taxon>Spermatophyta</taxon>
        <taxon>Magnoliopsida</taxon>
        <taxon>Liliopsida</taxon>
        <taxon>Poales</taxon>
        <taxon>Poaceae</taxon>
        <taxon>PACMAD clade</taxon>
        <taxon>Panicoideae</taxon>
        <taxon>Panicodae</taxon>
        <taxon>Paniceae</taxon>
        <taxon>Melinidinae</taxon>
        <taxon>Urochloa</taxon>
    </lineage>
</organism>
<evidence type="ECO:0000256" key="2">
    <source>
        <dbReference type="ARBA" id="ARBA00022679"/>
    </source>
</evidence>
<dbReference type="InterPro" id="IPR045074">
    <property type="entry name" value="GST_C_Tau"/>
</dbReference>
<evidence type="ECO:0000256" key="4">
    <source>
        <dbReference type="SAM" id="MobiDB-lite"/>
    </source>
</evidence>
<dbReference type="EMBL" id="OZ075124">
    <property type="protein sequence ID" value="CAL4926395.1"/>
    <property type="molecule type" value="Genomic_DNA"/>
</dbReference>
<dbReference type="Pfam" id="PF02798">
    <property type="entry name" value="GST_N"/>
    <property type="match status" value="1"/>
</dbReference>
<dbReference type="Pfam" id="PF13410">
    <property type="entry name" value="GST_C_2"/>
    <property type="match status" value="1"/>
</dbReference>
<feature type="compositionally biased region" description="Polar residues" evidence="4">
    <location>
        <begin position="25"/>
        <end position="35"/>
    </location>
</feature>
<evidence type="ECO:0000313" key="8">
    <source>
        <dbReference type="Proteomes" id="UP001497457"/>
    </source>
</evidence>
<dbReference type="InterPro" id="IPR004045">
    <property type="entry name" value="Glutathione_S-Trfase_N"/>
</dbReference>
<evidence type="ECO:0000256" key="1">
    <source>
        <dbReference type="ARBA" id="ARBA00012452"/>
    </source>
</evidence>
<dbReference type="PANTHER" id="PTHR11260">
    <property type="entry name" value="GLUTATHIONE S-TRANSFERASE, GST, SUPERFAMILY, GST DOMAIN CONTAINING"/>
    <property type="match status" value="1"/>
</dbReference>
<dbReference type="PROSITE" id="PS50405">
    <property type="entry name" value="GST_CTER"/>
    <property type="match status" value="1"/>
</dbReference>
<dbReference type="Gene3D" id="1.20.1050.10">
    <property type="match status" value="1"/>
</dbReference>
<evidence type="ECO:0000259" key="5">
    <source>
        <dbReference type="PROSITE" id="PS50404"/>
    </source>
</evidence>
<dbReference type="SFLD" id="SFLDG01152">
    <property type="entry name" value="Main.3:_Omega-_and_Tau-like"/>
    <property type="match status" value="1"/>
</dbReference>
<dbReference type="FunFam" id="1.20.1050.10:FF:000018">
    <property type="entry name" value="Glutathione S-transferase U20"/>
    <property type="match status" value="1"/>
</dbReference>
<dbReference type="CDD" id="cd03185">
    <property type="entry name" value="GST_C_Tau"/>
    <property type="match status" value="1"/>
</dbReference>
<dbReference type="InterPro" id="IPR036282">
    <property type="entry name" value="Glutathione-S-Trfase_C_sf"/>
</dbReference>
<dbReference type="SFLD" id="SFLDS00019">
    <property type="entry name" value="Glutathione_Transferase_(cytos"/>
    <property type="match status" value="1"/>
</dbReference>
<evidence type="ECO:0000259" key="6">
    <source>
        <dbReference type="PROSITE" id="PS50405"/>
    </source>
</evidence>
<evidence type="ECO:0000313" key="7">
    <source>
        <dbReference type="EMBL" id="CAL4926395.1"/>
    </source>
</evidence>
<protein>
    <recommendedName>
        <fullName evidence="1">glutathione transferase</fullName>
        <ecNumber evidence="1">2.5.1.18</ecNumber>
    </recommendedName>
</protein>
<dbReference type="InterPro" id="IPR036249">
    <property type="entry name" value="Thioredoxin-like_sf"/>
</dbReference>
<dbReference type="SUPFAM" id="SSF52833">
    <property type="entry name" value="Thioredoxin-like"/>
    <property type="match status" value="1"/>
</dbReference>
<dbReference type="AlphaFoldDB" id="A0ABC8XIQ5"/>
<dbReference type="InterPro" id="IPR045073">
    <property type="entry name" value="Omega/Tau-like"/>
</dbReference>
<keyword evidence="8" id="KW-1185">Reference proteome</keyword>
<dbReference type="GO" id="GO:0004364">
    <property type="term" value="F:glutathione transferase activity"/>
    <property type="evidence" value="ECO:0007669"/>
    <property type="project" value="UniProtKB-EC"/>
</dbReference>
<proteinExistence type="predicted"/>
<feature type="compositionally biased region" description="Basic and acidic residues" evidence="4">
    <location>
        <begin position="36"/>
        <end position="46"/>
    </location>
</feature>
<dbReference type="PROSITE" id="PS50404">
    <property type="entry name" value="GST_NTER"/>
    <property type="match status" value="1"/>
</dbReference>
<dbReference type="SFLD" id="SFLDG00358">
    <property type="entry name" value="Main_(cytGST)"/>
    <property type="match status" value="1"/>
</dbReference>
<reference evidence="7" key="1">
    <citation type="submission" date="2024-10" db="EMBL/GenBank/DDBJ databases">
        <authorList>
            <person name="Ryan C."/>
        </authorList>
    </citation>
    <scope>NUCLEOTIDE SEQUENCE [LARGE SCALE GENOMIC DNA]</scope>
</reference>
<sequence length="272" mass="28971">MDTESRSREGNAISSNQLAIDRASPATTPGRPSSKLSREATMEGDKASSGCGSLVLLNCFVSMFGNRVRIALKRKGLAYEEKPENLADKSPLLLSSNPVHATVPVLLVGGKAVCESLVILEFIDEAFAGSGEPLLPAAPCARAHARFWASYVDTKLPQCAARVWKSPKGAAAVEEGKKDLVAALKTLEAELGAKPYFAGDALGYVDVALVPFAPWFLTYERLGGFSVAGECPALAAWAERCVAENACVAESLPEPEQVFQFVCGMRKMFGLD</sequence>
<evidence type="ECO:0000256" key="3">
    <source>
        <dbReference type="ARBA" id="ARBA00047960"/>
    </source>
</evidence>
<dbReference type="SUPFAM" id="SSF47616">
    <property type="entry name" value="GST C-terminal domain-like"/>
    <property type="match status" value="1"/>
</dbReference>
<keyword evidence="2" id="KW-0808">Transferase</keyword>